<evidence type="ECO:0000259" key="10">
    <source>
        <dbReference type="SMART" id="SM00841"/>
    </source>
</evidence>
<evidence type="ECO:0000313" key="13">
    <source>
        <dbReference type="Proteomes" id="UP000001822"/>
    </source>
</evidence>
<name>A0A6N4SR95_CYTH3</name>
<evidence type="ECO:0000313" key="12">
    <source>
        <dbReference type="EMBL" id="ABG58802.1"/>
    </source>
</evidence>
<dbReference type="Gene3D" id="2.40.50.140">
    <property type="entry name" value="Nucleic acid-binding proteins"/>
    <property type="match status" value="2"/>
</dbReference>
<feature type="domain" description="Elongation factor P C-terminal" evidence="10">
    <location>
        <begin position="129"/>
        <end position="184"/>
    </location>
</feature>
<keyword evidence="13" id="KW-1185">Reference proteome</keyword>
<evidence type="ECO:0000256" key="2">
    <source>
        <dbReference type="ARBA" id="ARBA00004815"/>
    </source>
</evidence>
<comment type="pathway">
    <text evidence="2 7">Protein biosynthesis; polypeptide chain elongation.</text>
</comment>
<proteinExistence type="inferred from homology"/>
<dbReference type="InterPro" id="IPR013185">
    <property type="entry name" value="Transl_elong_KOW-like"/>
</dbReference>
<dbReference type="InterPro" id="IPR013852">
    <property type="entry name" value="Transl_elong_P/YeiP_CS"/>
</dbReference>
<dbReference type="Pfam" id="PF09285">
    <property type="entry name" value="Elong-fact-P_C"/>
    <property type="match status" value="1"/>
</dbReference>
<dbReference type="InterPro" id="IPR020599">
    <property type="entry name" value="Transl_elong_fac_P/YeiP"/>
</dbReference>
<reference evidence="12 13" key="1">
    <citation type="journal article" date="2007" name="Appl. Environ. Microbiol.">
        <title>Genome sequence of the cellulolytic gliding bacterium Cytophaga hutchinsonii.</title>
        <authorList>
            <person name="Xie G."/>
            <person name="Bruce D.C."/>
            <person name="Challacombe J.F."/>
            <person name="Chertkov O."/>
            <person name="Detter J.C."/>
            <person name="Gilna P."/>
            <person name="Han C.S."/>
            <person name="Lucas S."/>
            <person name="Misra M."/>
            <person name="Myers G.L."/>
            <person name="Richardson P."/>
            <person name="Tapia R."/>
            <person name="Thayer N."/>
            <person name="Thompson L.S."/>
            <person name="Brettin T.S."/>
            <person name="Henrissat B."/>
            <person name="Wilson D.B."/>
            <person name="McBride M.J."/>
        </authorList>
    </citation>
    <scope>NUCLEOTIDE SEQUENCE [LARGE SCALE GENOMIC DNA]</scope>
    <source>
        <strain evidence="13">ATCC 33406 / DSM 1761 / CIP 103989 / NBRC 15051 / NCIMB 9469 / D465</strain>
    </source>
</reference>
<evidence type="ECO:0000256" key="1">
    <source>
        <dbReference type="ARBA" id="ARBA00004496"/>
    </source>
</evidence>
<evidence type="ECO:0000256" key="5">
    <source>
        <dbReference type="ARBA" id="ARBA00022768"/>
    </source>
</evidence>
<dbReference type="CDD" id="cd04470">
    <property type="entry name" value="S1_EF-P_repeat_1"/>
    <property type="match status" value="1"/>
</dbReference>
<evidence type="ECO:0000256" key="8">
    <source>
        <dbReference type="NCBIfam" id="TIGR00038"/>
    </source>
</evidence>
<dbReference type="GO" id="GO:0043043">
    <property type="term" value="P:peptide biosynthetic process"/>
    <property type="evidence" value="ECO:0007669"/>
    <property type="project" value="InterPro"/>
</dbReference>
<dbReference type="InterPro" id="IPR012340">
    <property type="entry name" value="NA-bd_OB-fold"/>
</dbReference>
<dbReference type="Gene3D" id="2.30.30.30">
    <property type="match status" value="1"/>
</dbReference>
<dbReference type="RefSeq" id="WP_011584917.1">
    <property type="nucleotide sequence ID" value="NC_008255.1"/>
</dbReference>
<evidence type="ECO:0000256" key="7">
    <source>
        <dbReference type="HAMAP-Rule" id="MF_00141"/>
    </source>
</evidence>
<feature type="domain" description="Translation elongation factor P/YeiP central" evidence="11">
    <location>
        <begin position="67"/>
        <end position="121"/>
    </location>
</feature>
<dbReference type="Pfam" id="PF08207">
    <property type="entry name" value="EFP_N"/>
    <property type="match status" value="1"/>
</dbReference>
<dbReference type="PROSITE" id="PS01275">
    <property type="entry name" value="EFP"/>
    <property type="match status" value="1"/>
</dbReference>
<evidence type="ECO:0000256" key="6">
    <source>
        <dbReference type="ARBA" id="ARBA00022917"/>
    </source>
</evidence>
<dbReference type="InterPro" id="IPR014722">
    <property type="entry name" value="Rib_uL2_dom2"/>
</dbReference>
<dbReference type="NCBIfam" id="NF001810">
    <property type="entry name" value="PRK00529.1"/>
    <property type="match status" value="1"/>
</dbReference>
<dbReference type="InterPro" id="IPR011768">
    <property type="entry name" value="Transl_elongation_fac_P"/>
</dbReference>
<comment type="function">
    <text evidence="7">Involved in peptide bond synthesis. Stimulates efficient translation and peptide-bond synthesis on native or reconstituted 70S ribosomes in vitro. Probably functions indirectly by altering the affinity of the ribosome for aminoacyl-tRNA, thus increasing their reactivity as acceptors for peptidyl transferase.</text>
</comment>
<dbReference type="PANTHER" id="PTHR30053">
    <property type="entry name" value="ELONGATION FACTOR P"/>
    <property type="match status" value="1"/>
</dbReference>
<dbReference type="InterPro" id="IPR001059">
    <property type="entry name" value="Transl_elong_P/YeiP_cen"/>
</dbReference>
<dbReference type="SMART" id="SM01185">
    <property type="entry name" value="EFP"/>
    <property type="match status" value="1"/>
</dbReference>
<dbReference type="GO" id="GO:0003746">
    <property type="term" value="F:translation elongation factor activity"/>
    <property type="evidence" value="ECO:0007669"/>
    <property type="project" value="UniProtKB-UniRule"/>
</dbReference>
<comment type="similarity">
    <text evidence="3 7 9">Belongs to the elongation factor P family.</text>
</comment>
<comment type="subcellular location">
    <subcellularLocation>
        <location evidence="1 7">Cytoplasm</location>
    </subcellularLocation>
</comment>
<accession>A0A6N4SR95</accession>
<protein>
    <recommendedName>
        <fullName evidence="7 8">Elongation factor P</fullName>
        <shortName evidence="7">EF-P</shortName>
    </recommendedName>
</protein>
<evidence type="ECO:0000256" key="9">
    <source>
        <dbReference type="RuleBase" id="RU004389"/>
    </source>
</evidence>
<dbReference type="SUPFAM" id="SSF50104">
    <property type="entry name" value="Translation proteins SH3-like domain"/>
    <property type="match status" value="1"/>
</dbReference>
<dbReference type="Proteomes" id="UP000001822">
    <property type="component" value="Chromosome"/>
</dbReference>
<dbReference type="PANTHER" id="PTHR30053:SF12">
    <property type="entry name" value="ELONGATION FACTOR P (EF-P) FAMILY PROTEIN"/>
    <property type="match status" value="1"/>
</dbReference>
<keyword evidence="6 7" id="KW-0648">Protein biosynthesis</keyword>
<dbReference type="GO" id="GO:0005829">
    <property type="term" value="C:cytosol"/>
    <property type="evidence" value="ECO:0007669"/>
    <property type="project" value="UniProtKB-ARBA"/>
</dbReference>
<gene>
    <name evidence="7 12" type="primary">efp</name>
    <name evidence="12" type="ordered locus">CHU_1531</name>
</gene>
<dbReference type="UniPathway" id="UPA00345"/>
<dbReference type="HAMAP" id="MF_00141">
    <property type="entry name" value="EF_P"/>
    <property type="match status" value="1"/>
</dbReference>
<dbReference type="CDD" id="cd05794">
    <property type="entry name" value="S1_EF-P_repeat_2"/>
    <property type="match status" value="1"/>
</dbReference>
<dbReference type="SUPFAM" id="SSF50249">
    <property type="entry name" value="Nucleic acid-binding proteins"/>
    <property type="match status" value="2"/>
</dbReference>
<evidence type="ECO:0000256" key="4">
    <source>
        <dbReference type="ARBA" id="ARBA00022490"/>
    </source>
</evidence>
<dbReference type="OrthoDB" id="9801844at2"/>
<dbReference type="KEGG" id="chu:CHU_1531"/>
<dbReference type="InterPro" id="IPR008991">
    <property type="entry name" value="Translation_prot_SH3-like_sf"/>
</dbReference>
<dbReference type="PIRSF" id="PIRSF005901">
    <property type="entry name" value="EF-P"/>
    <property type="match status" value="1"/>
</dbReference>
<dbReference type="AlphaFoldDB" id="A0A6N4SR95"/>
<dbReference type="InterPro" id="IPR015365">
    <property type="entry name" value="Elong-fact-P_C"/>
</dbReference>
<dbReference type="NCBIfam" id="TIGR00038">
    <property type="entry name" value="efp"/>
    <property type="match status" value="1"/>
</dbReference>
<keyword evidence="5 7" id="KW-0251">Elongation factor</keyword>
<organism evidence="12 13">
    <name type="scientific">Cytophaga hutchinsonii (strain ATCC 33406 / DSM 1761 / CIP 103989 / NBRC 15051 / NCIMB 9469 / D465)</name>
    <dbReference type="NCBI Taxonomy" id="269798"/>
    <lineage>
        <taxon>Bacteria</taxon>
        <taxon>Pseudomonadati</taxon>
        <taxon>Bacteroidota</taxon>
        <taxon>Cytophagia</taxon>
        <taxon>Cytophagales</taxon>
        <taxon>Cytophagaceae</taxon>
        <taxon>Cytophaga</taxon>
    </lineage>
</organism>
<evidence type="ECO:0000256" key="3">
    <source>
        <dbReference type="ARBA" id="ARBA00009479"/>
    </source>
</evidence>
<keyword evidence="4 7" id="KW-0963">Cytoplasm</keyword>
<dbReference type="SMART" id="SM00841">
    <property type="entry name" value="Elong-fact-P_C"/>
    <property type="match status" value="1"/>
</dbReference>
<dbReference type="FunFam" id="2.40.50.140:FF:000004">
    <property type="entry name" value="Elongation factor P"/>
    <property type="match status" value="1"/>
</dbReference>
<dbReference type="Pfam" id="PF01132">
    <property type="entry name" value="EFP"/>
    <property type="match status" value="1"/>
</dbReference>
<evidence type="ECO:0000259" key="11">
    <source>
        <dbReference type="SMART" id="SM01185"/>
    </source>
</evidence>
<sequence>MAKPNDLSRGSFIRYNGELLTITEIEHRTPGNLRAFYQAKMKNVKSGKSAEARFRADEDIDMVRVEVKELQYLYKDGDSLVCMDTETFDQIYIPTILFGDAIDFVKEEMNMLISFDGETPIQGELPSHVEMEVTYTEPGIKGDTATKTLKPATVDNGPTITVPLFVEIGDRIKIDTRTRAYVERVK</sequence>
<dbReference type="EMBL" id="CP000383">
    <property type="protein sequence ID" value="ABG58802.1"/>
    <property type="molecule type" value="Genomic_DNA"/>
</dbReference>